<protein>
    <submittedName>
        <fullName evidence="2">Uncharacterized protein</fullName>
    </submittedName>
</protein>
<organism evidence="2">
    <name type="scientific">Tanacetum cinerariifolium</name>
    <name type="common">Dalmatian daisy</name>
    <name type="synonym">Chrysanthemum cinerariifolium</name>
    <dbReference type="NCBI Taxonomy" id="118510"/>
    <lineage>
        <taxon>Eukaryota</taxon>
        <taxon>Viridiplantae</taxon>
        <taxon>Streptophyta</taxon>
        <taxon>Embryophyta</taxon>
        <taxon>Tracheophyta</taxon>
        <taxon>Spermatophyta</taxon>
        <taxon>Magnoliopsida</taxon>
        <taxon>eudicotyledons</taxon>
        <taxon>Gunneridae</taxon>
        <taxon>Pentapetalae</taxon>
        <taxon>asterids</taxon>
        <taxon>campanulids</taxon>
        <taxon>Asterales</taxon>
        <taxon>Asteraceae</taxon>
        <taxon>Asteroideae</taxon>
        <taxon>Anthemideae</taxon>
        <taxon>Anthemidinae</taxon>
        <taxon>Tanacetum</taxon>
    </lineage>
</organism>
<accession>A0A699JF40</accession>
<comment type="caution">
    <text evidence="2">The sequence shown here is derived from an EMBL/GenBank/DDBJ whole genome shotgun (WGS) entry which is preliminary data.</text>
</comment>
<evidence type="ECO:0000313" key="2">
    <source>
        <dbReference type="EMBL" id="GFA33312.1"/>
    </source>
</evidence>
<dbReference type="AlphaFoldDB" id="A0A699JF40"/>
<feature type="compositionally biased region" description="Polar residues" evidence="1">
    <location>
        <begin position="1"/>
        <end position="17"/>
    </location>
</feature>
<proteinExistence type="predicted"/>
<dbReference type="EMBL" id="BKCJ010406111">
    <property type="protein sequence ID" value="GFA33312.1"/>
    <property type="molecule type" value="Genomic_DNA"/>
</dbReference>
<name>A0A699JF40_TANCI</name>
<feature type="region of interest" description="Disordered" evidence="1">
    <location>
        <begin position="1"/>
        <end position="22"/>
    </location>
</feature>
<sequence>MNQNVDFSGSDQIQTPQYPDVHLPSQETNIRQLIEECSIEVCKEQKQNMENTVRELVEICHQKEHLCIHDNVDNLIESALNFKLLSINSKSQHPDKKEQEVKNVKEQPAERMFCIFYSNMVDQN</sequence>
<evidence type="ECO:0000256" key="1">
    <source>
        <dbReference type="SAM" id="MobiDB-lite"/>
    </source>
</evidence>
<reference evidence="2" key="1">
    <citation type="journal article" date="2019" name="Sci. Rep.">
        <title>Draft genome of Tanacetum cinerariifolium, the natural source of mosquito coil.</title>
        <authorList>
            <person name="Yamashiro T."/>
            <person name="Shiraishi A."/>
            <person name="Satake H."/>
            <person name="Nakayama K."/>
        </authorList>
    </citation>
    <scope>NUCLEOTIDE SEQUENCE</scope>
</reference>
<gene>
    <name evidence="2" type="ORF">Tci_605284</name>
</gene>